<keyword evidence="5" id="KW-1185">Reference proteome</keyword>
<dbReference type="PANTHER" id="PTHR37477">
    <property type="entry name" value="COBALT-PRECORRIN-5A HYDROLASE"/>
    <property type="match status" value="1"/>
</dbReference>
<evidence type="ECO:0000259" key="1">
    <source>
        <dbReference type="Pfam" id="PF01890"/>
    </source>
</evidence>
<evidence type="ECO:0000313" key="5">
    <source>
        <dbReference type="Proteomes" id="UP000192907"/>
    </source>
</evidence>
<dbReference type="GO" id="GO:0009236">
    <property type="term" value="P:cobalamin biosynthetic process"/>
    <property type="evidence" value="ECO:0007669"/>
    <property type="project" value="InterPro"/>
</dbReference>
<dbReference type="GO" id="GO:0016829">
    <property type="term" value="F:lyase activity"/>
    <property type="evidence" value="ECO:0007669"/>
    <property type="project" value="UniProtKB-KW"/>
</dbReference>
<dbReference type="InterPro" id="IPR002750">
    <property type="entry name" value="CobE/GbiG_C"/>
</dbReference>
<dbReference type="Pfam" id="PF11761">
    <property type="entry name" value="CbiG_mid"/>
    <property type="match status" value="1"/>
</dbReference>
<dbReference type="Proteomes" id="UP000192907">
    <property type="component" value="Unassembled WGS sequence"/>
</dbReference>
<protein>
    <submittedName>
        <fullName evidence="4">Cobalt-precorrin 5A acetaldehyde-lyase</fullName>
    </submittedName>
</protein>
<evidence type="ECO:0000259" key="3">
    <source>
        <dbReference type="Pfam" id="PF11761"/>
    </source>
</evidence>
<dbReference type="Gene3D" id="3.30.420.180">
    <property type="entry name" value="CobE/GbiG C-terminal domain"/>
    <property type="match status" value="1"/>
</dbReference>
<evidence type="ECO:0000259" key="2">
    <source>
        <dbReference type="Pfam" id="PF11760"/>
    </source>
</evidence>
<dbReference type="SUPFAM" id="SSF159664">
    <property type="entry name" value="CobE/GbiG C-terminal domain-like"/>
    <property type="match status" value="1"/>
</dbReference>
<dbReference type="InterPro" id="IPR038029">
    <property type="entry name" value="GbiG_N_sf"/>
</dbReference>
<dbReference type="Gene3D" id="3.40.50.11220">
    <property type="match status" value="1"/>
</dbReference>
<dbReference type="RefSeq" id="WP_200820732.1">
    <property type="nucleotide sequence ID" value="NZ_FWZT01000012.1"/>
</dbReference>
<gene>
    <name evidence="4" type="ORF">SAMN06296036_11259</name>
</gene>
<dbReference type="SUPFAM" id="SSF159672">
    <property type="entry name" value="CbiG N-terminal domain-like"/>
    <property type="match status" value="1"/>
</dbReference>
<dbReference type="EMBL" id="FWZT01000012">
    <property type="protein sequence ID" value="SMF40084.1"/>
    <property type="molecule type" value="Genomic_DNA"/>
</dbReference>
<organism evidence="4 5">
    <name type="scientific">Pseudobacteriovorax antillogorgiicola</name>
    <dbReference type="NCBI Taxonomy" id="1513793"/>
    <lineage>
        <taxon>Bacteria</taxon>
        <taxon>Pseudomonadati</taxon>
        <taxon>Bdellovibrionota</taxon>
        <taxon>Oligoflexia</taxon>
        <taxon>Oligoflexales</taxon>
        <taxon>Pseudobacteriovoracaceae</taxon>
        <taxon>Pseudobacteriovorax</taxon>
    </lineage>
</organism>
<dbReference type="InterPro" id="IPR021745">
    <property type="entry name" value="CbiG_mid"/>
</dbReference>
<dbReference type="InterPro" id="IPR036518">
    <property type="entry name" value="CobE/GbiG_C_sf"/>
</dbReference>
<dbReference type="PANTHER" id="PTHR37477:SF1">
    <property type="entry name" value="COBALT-PRECORRIN-5A HYDROLASE"/>
    <property type="match status" value="1"/>
</dbReference>
<accession>A0A1Y6C2M1</accession>
<proteinExistence type="predicted"/>
<feature type="domain" description="Cobalamin synthesis G N-terminal" evidence="2">
    <location>
        <begin position="57"/>
        <end position="136"/>
    </location>
</feature>
<reference evidence="5" key="1">
    <citation type="submission" date="2017-04" db="EMBL/GenBank/DDBJ databases">
        <authorList>
            <person name="Varghese N."/>
            <person name="Submissions S."/>
        </authorList>
    </citation>
    <scope>NUCLEOTIDE SEQUENCE [LARGE SCALE GENOMIC DNA]</scope>
    <source>
        <strain evidence="5">RKEM611</strain>
    </source>
</reference>
<sequence>MSLRKPFAIYGITKHGLKTAARIKAAFPEADLYVSKKLMGQAPADSLELPLPFSPLLRETFPAYDCHIFVVSVGAVVRMIAPLLQNKKTDPSVLCIDDANRFTICLLSGHVGRGNEFTSRVAEALGNQAVITTASDSIGTLTVDILGRKLGWVLEDDHHNVTRGCAAVVNEERVLIVQETGEPDFWPLDKKLPPGVDYCHSLDHVPAQTFDMHLIVSDRDIPNLYPYLYRNAVVYRPKSLILGIGCDRGTPFELLERGIHGILKEFKLSWKSIKGLATISIKADEPGLVELGKRYNWPLIAYEPKALDDMEGVENPSELVKKYTGSRTVAEGAALKRSGATSLLVSKQKYTEPNIAKNMTLAICRLPFDKRN</sequence>
<dbReference type="Pfam" id="PF01890">
    <property type="entry name" value="CbiG_C"/>
    <property type="match status" value="1"/>
</dbReference>
<dbReference type="InterPro" id="IPR021744">
    <property type="entry name" value="CbiG_N"/>
</dbReference>
<dbReference type="InterPro" id="IPR052553">
    <property type="entry name" value="CbiG_hydrolase"/>
</dbReference>
<keyword evidence="4" id="KW-0456">Lyase</keyword>
<name>A0A1Y6C2M1_9BACT</name>
<evidence type="ECO:0000313" key="4">
    <source>
        <dbReference type="EMBL" id="SMF40084.1"/>
    </source>
</evidence>
<dbReference type="STRING" id="1513793.SAMN06296036_11259"/>
<feature type="domain" description="Cobalamin biosynthesis central region" evidence="3">
    <location>
        <begin position="142"/>
        <end position="237"/>
    </location>
</feature>
<dbReference type="AlphaFoldDB" id="A0A1Y6C2M1"/>
<feature type="domain" description="CobE/GbiG C-terminal" evidence="1">
    <location>
        <begin position="240"/>
        <end position="363"/>
    </location>
</feature>
<dbReference type="Pfam" id="PF11760">
    <property type="entry name" value="CbiG_N"/>
    <property type="match status" value="1"/>
</dbReference>